<dbReference type="InterPro" id="IPR006594">
    <property type="entry name" value="LisH"/>
</dbReference>
<sequence>MVSSGGPTSGQRKGIWEPLPHIAYGFAIHSLSPSRRDTRLSGRTRISTFTDASGEEHLVHRDVVSLEVGDEVYAFEKYTPRDKDVEGIWYRGYVVCTSRRPPVTWPKTADPSSSFVKSPPKVDETQHQQVFIGIFPASHIFVRDESSDAEGLADILTNGSVQDAYPAWARDIDVEDDGRSDAASLAPRKSFKLAPTPDQGHSSRARVPVYPASLRSASPTESQIAKPLPPRPSLRSGDDTVSGAEQPIVDEIASAMREWHAMMYQYLARRDYKLFQIVREHIEALHLGRRQLLAQTLSAEETVNLRRQCVARLVSANIVQGLDIIVRHPTWGGLVNVDIEGDIDPRSWVSAVRMYAMQVSLAYLEPSSSNPSQVLTLGAFLDKNTSHNQLTRTLSTAENPRANRSTRTMGSLSSPSTPPTRAKFFNIFLDVRAFVASPCAPGETAELFFSLYNANGSRFVSEDFCAILNHNGVLARDPSSRIRTLFTDIVQSDAVDPIYIVCRIVRNGSMKMGSTMGSIIEGGRRASEASYRDVNSSAIWTDPYDPQANGRSSSSEAHFRRPFGCAVLELIQLKQMVEEGLEISSTREYNMPIYVPTHEATFSMLHQDIISRNTKDYEKSPRADQIAVSIKIFYGDSDTIIRENTSLLQGTPLSLRLGFPDVVFPGDVRNELYVKLWSGDFSSSQTSSARRSVTNFTRTSAGGASNNVQVTIELRDFNGHLIERRITQCSGEFEMSQFHSIVFQRTSQPTFGELVKITLPPHGAEQYHLLFTFRHRDVRSRSVPRGGETAERPFAFAFLPLFPDGRAFLEDGSHTLALYRADKFSLLTPSVYLSAPAWIPAGQRIDTVSIPSEMQKVAPLLKDNLTIRSSLCSTKFTQNSVLLSLLNWERSDDKEFLATILTMFTFVGEVEIVRFLQDIFNSLFGILVSRHNLNGEMDHLVFNALVTVLGIVQDRRFCNFQPVLDVYIVSHFNCPSAYSHMIHSMNRLLRDPTANETASALRAALKVWHYIFKFITRSRETQKEQDMEIGGGLAADQAEQTFKREVLGHLGEVNVMMANSSPTVIGTQTIALQHFTSILPELNKVFSVEELVTIATQFANSIVSIKGKIAIWKLIMYLQIVKGFLFDNPVSRAMLVENVLPWIKPHFGRFDEYTQTQPGDSDAVKDAARIGWLESIRLSMSVIAVMLDKLQQTLVNRDILADRIAMQKEQDNIDLLLSVFPRVLEAYCEFQSSASLRAMERTRANPTSATNTPPVTFPESYPFSLLSELQKSSTSAPTESQEIRSLYSPGLGETAMVFLVLGLSASKKLFTSFLDGLWEFEGKDKLSTLLTQIFKVGTSIISNDAFPDNWLNVNVLAHKVLIKIMDPIATFLEREYVPNDQADLDVHLWRGAFTLLLKLLSSQHLTIEEFSPQKRRAVWRLVGDIRGEGAAILLRLWDALGGPSEPVVEGRPEARYRNNQLPMNTLVGLVVNLCLSHHDQLRYNAVHILYCMIVSEFQVSGHFDDIENELVSKLDTLFMSDSKGDDISRAFFIGHLRQLFEASEVDVDLRSRVTGFLDAVDLFLELLLNVRALPEGEEFADDRVIATLRLMNFIRRIGRDEIYIKYVHQLVNMHLQSQNYVEAALTLKLHADLHDWDLNTFAPPMEDLGLPQQSQFHRKETLYLLILDYLGKGKAWESAIEICKELAHQHLEVTFNYARLAEILRHQAALLEHIITDQRYYSDYFRVAFYGNFPSAIRSKQFIYRGYEWEKFGAFCERMLNKHPGAQLLKTVGDPPIEIRFGNEHYIQCTAVTPEPNRELAIFTNPDVAPQIRSYYEHSAIDLFSYSRSITKANPDGIDEVWIEKTYLNTEEAFPTVLRRSEVIAVTVEEISPVETALQEIELKTRELAGLNQRYSALAKTSQVIPTTPLSMALNAAVDTPINSGVSLYRQTFLNGDYLLRYPDRAEHVAKLRDAIDEQVRVIESCLRLHGQLCPQQMIPFHATLEAFFRKNFQEEIQRLAVEFGQDANSISSRPTQNTVLQSYQSSLHEHGGYERSVPDSLSSNRHNFAITPLDMGRTAAESTSLSPVSVRENVLTSANGVTSPGQQQSLLQRHMAHLARHGFNGVASGPRERAGSDSFSEISPHESFANGHSIPLNMTSAASITTSTMGSISGSIRGRISKFGSLNFGRRDG</sequence>
<dbReference type="InterPro" id="IPR032376">
    <property type="entry name" value="DOCK_N"/>
</dbReference>
<dbReference type="GO" id="GO:0005085">
    <property type="term" value="F:guanyl-nucleotide exchange factor activity"/>
    <property type="evidence" value="ECO:0007669"/>
    <property type="project" value="UniProtKB-KW"/>
</dbReference>
<dbReference type="Gene3D" id="1.25.40.410">
    <property type="match status" value="1"/>
</dbReference>
<dbReference type="Pfam" id="PF20421">
    <property type="entry name" value="DHR-2_Lobe_C"/>
    <property type="match status" value="1"/>
</dbReference>
<dbReference type="InterPro" id="IPR056372">
    <property type="entry name" value="TPR_DOCK"/>
</dbReference>
<organism evidence="9 10">
    <name type="scientific">Cerrena zonata</name>
    <dbReference type="NCBI Taxonomy" id="2478898"/>
    <lineage>
        <taxon>Eukaryota</taxon>
        <taxon>Fungi</taxon>
        <taxon>Dikarya</taxon>
        <taxon>Basidiomycota</taxon>
        <taxon>Agaricomycotina</taxon>
        <taxon>Agaricomycetes</taxon>
        <taxon>Polyporales</taxon>
        <taxon>Cerrenaceae</taxon>
        <taxon>Cerrena</taxon>
    </lineage>
</organism>
<dbReference type="PROSITE" id="PS51651">
    <property type="entry name" value="DOCKER"/>
    <property type="match status" value="1"/>
</dbReference>
<name>A0AAW0GTN4_9APHY</name>
<keyword evidence="10" id="KW-1185">Reference proteome</keyword>
<comment type="similarity">
    <text evidence="5">Belongs to the DOCK family.</text>
</comment>
<dbReference type="InterPro" id="IPR027357">
    <property type="entry name" value="DOCKER_dom"/>
</dbReference>
<proteinExistence type="inferred from homology"/>
<dbReference type="Pfam" id="PF14429">
    <property type="entry name" value="DOCK-C2"/>
    <property type="match status" value="1"/>
</dbReference>
<comment type="caution">
    <text evidence="9">The sequence shown here is derived from an EMBL/GenBank/DDBJ whole genome shotgun (WGS) entry which is preliminary data.</text>
</comment>
<evidence type="ECO:0000256" key="4">
    <source>
        <dbReference type="ARBA" id="ARBA00022658"/>
    </source>
</evidence>
<evidence type="ECO:0000256" key="6">
    <source>
        <dbReference type="SAM" id="MobiDB-lite"/>
    </source>
</evidence>
<dbReference type="PROSITE" id="PS51650">
    <property type="entry name" value="C2_DOCK"/>
    <property type="match status" value="1"/>
</dbReference>
<dbReference type="Pfam" id="PF06920">
    <property type="entry name" value="DHR-2_Lobe_A"/>
    <property type="match status" value="1"/>
</dbReference>
<protein>
    <recommendedName>
        <fullName evidence="11">Cytoplasmic protein</fullName>
    </recommendedName>
</protein>
<evidence type="ECO:0000313" key="10">
    <source>
        <dbReference type="Proteomes" id="UP001385951"/>
    </source>
</evidence>
<feature type="compositionally biased region" description="Polar residues" evidence="6">
    <location>
        <begin position="394"/>
        <end position="415"/>
    </location>
</feature>
<dbReference type="CDD" id="cd08679">
    <property type="entry name" value="C2_DOCK180_related"/>
    <property type="match status" value="1"/>
</dbReference>
<dbReference type="InterPro" id="IPR046769">
    <property type="entry name" value="DOCKER_Lobe_A"/>
</dbReference>
<dbReference type="InterPro" id="IPR043162">
    <property type="entry name" value="DOCK_C_lobe_C"/>
</dbReference>
<keyword evidence="3" id="KW-0597">Phosphoprotein</keyword>
<feature type="region of interest" description="Disordered" evidence="6">
    <location>
        <begin position="394"/>
        <end position="417"/>
    </location>
</feature>
<feature type="domain" description="C2 DOCK-type" evidence="7">
    <location>
        <begin position="669"/>
        <end position="872"/>
    </location>
</feature>
<evidence type="ECO:0000256" key="2">
    <source>
        <dbReference type="ARBA" id="ARBA00022490"/>
    </source>
</evidence>
<keyword evidence="2" id="KW-0963">Cytoplasm</keyword>
<evidence type="ECO:0000256" key="5">
    <source>
        <dbReference type="PROSITE-ProRule" id="PRU00983"/>
    </source>
</evidence>
<evidence type="ECO:0000256" key="1">
    <source>
        <dbReference type="ARBA" id="ARBA00004496"/>
    </source>
</evidence>
<dbReference type="GO" id="GO:0031267">
    <property type="term" value="F:small GTPase binding"/>
    <property type="evidence" value="ECO:0007669"/>
    <property type="project" value="TreeGrafter"/>
</dbReference>
<dbReference type="InterPro" id="IPR027007">
    <property type="entry name" value="C2_DOCK-type_domain"/>
</dbReference>
<dbReference type="InterPro" id="IPR043161">
    <property type="entry name" value="DOCK_C_lobe_A"/>
</dbReference>
<comment type="subcellular location">
    <subcellularLocation>
        <location evidence="1">Cytoplasm</location>
    </subcellularLocation>
</comment>
<evidence type="ECO:0000313" key="9">
    <source>
        <dbReference type="EMBL" id="KAK7692829.1"/>
    </source>
</evidence>
<dbReference type="Gene3D" id="1.20.1270.350">
    <property type="entry name" value="Dedicator of cytokinesis N-terminal subdomain"/>
    <property type="match status" value="1"/>
</dbReference>
<feature type="region of interest" description="Disordered" evidence="6">
    <location>
        <begin position="2106"/>
        <end position="2134"/>
    </location>
</feature>
<dbReference type="PANTHER" id="PTHR45653:SF10">
    <property type="entry name" value="MYOBLAST CITY, ISOFORM B"/>
    <property type="match status" value="1"/>
</dbReference>
<evidence type="ECO:0000259" key="8">
    <source>
        <dbReference type="PROSITE" id="PS51651"/>
    </source>
</evidence>
<dbReference type="Gene3D" id="2.60.40.150">
    <property type="entry name" value="C2 domain"/>
    <property type="match status" value="1"/>
</dbReference>
<dbReference type="CDD" id="cd11684">
    <property type="entry name" value="DHR2_DOCK"/>
    <property type="match status" value="1"/>
</dbReference>
<dbReference type="Gene3D" id="1.20.58.740">
    <property type="match status" value="1"/>
</dbReference>
<gene>
    <name evidence="9" type="ORF">QCA50_004464</name>
</gene>
<dbReference type="Proteomes" id="UP001385951">
    <property type="component" value="Unassembled WGS sequence"/>
</dbReference>
<accession>A0AAW0GTN4</accession>
<reference evidence="9 10" key="1">
    <citation type="submission" date="2022-09" db="EMBL/GenBank/DDBJ databases">
        <authorList>
            <person name="Palmer J.M."/>
        </authorList>
    </citation>
    <scope>NUCLEOTIDE SEQUENCE [LARGE SCALE GENOMIC DNA]</scope>
    <source>
        <strain evidence="9 10">DSM 7382</strain>
    </source>
</reference>
<feature type="region of interest" description="Disordered" evidence="6">
    <location>
        <begin position="179"/>
        <end position="243"/>
    </location>
</feature>
<dbReference type="PANTHER" id="PTHR45653">
    <property type="entry name" value="DEDICATOR OF CYTOKINESIS"/>
    <property type="match status" value="1"/>
</dbReference>
<dbReference type="Pfam" id="PF23554">
    <property type="entry name" value="TPR_DOCK"/>
    <property type="match status" value="2"/>
</dbReference>
<dbReference type="GO" id="GO:0007264">
    <property type="term" value="P:small GTPase-mediated signal transduction"/>
    <property type="evidence" value="ECO:0007669"/>
    <property type="project" value="InterPro"/>
</dbReference>
<dbReference type="InterPro" id="IPR042455">
    <property type="entry name" value="DOCK_N_sub1"/>
</dbReference>
<dbReference type="EMBL" id="JASBNA010000004">
    <property type="protein sequence ID" value="KAK7692829.1"/>
    <property type="molecule type" value="Genomic_DNA"/>
</dbReference>
<dbReference type="GO" id="GO:0005737">
    <property type="term" value="C:cytoplasm"/>
    <property type="evidence" value="ECO:0007669"/>
    <property type="project" value="UniProtKB-SubCell"/>
</dbReference>
<dbReference type="Pfam" id="PF16172">
    <property type="entry name" value="DOCK_N"/>
    <property type="match status" value="1"/>
</dbReference>
<dbReference type="InterPro" id="IPR046773">
    <property type="entry name" value="DOCKER_Lobe_C"/>
</dbReference>
<dbReference type="InterPro" id="IPR026791">
    <property type="entry name" value="DOCK"/>
</dbReference>
<keyword evidence="4" id="KW-0344">Guanine-nucleotide releasing factor</keyword>
<dbReference type="SMART" id="SM00667">
    <property type="entry name" value="LisH"/>
    <property type="match status" value="2"/>
</dbReference>
<dbReference type="InterPro" id="IPR035892">
    <property type="entry name" value="C2_domain_sf"/>
</dbReference>
<evidence type="ECO:0000259" key="7">
    <source>
        <dbReference type="PROSITE" id="PS51650"/>
    </source>
</evidence>
<dbReference type="GO" id="GO:0005886">
    <property type="term" value="C:plasma membrane"/>
    <property type="evidence" value="ECO:0007669"/>
    <property type="project" value="TreeGrafter"/>
</dbReference>
<evidence type="ECO:0008006" key="11">
    <source>
        <dbReference type="Google" id="ProtNLM"/>
    </source>
</evidence>
<feature type="domain" description="DOCKER" evidence="8">
    <location>
        <begin position="1594"/>
        <end position="2005"/>
    </location>
</feature>
<evidence type="ECO:0000256" key="3">
    <source>
        <dbReference type="ARBA" id="ARBA00022553"/>
    </source>
</evidence>